<gene>
    <name evidence="1" type="ORF">YH66_11935</name>
</gene>
<dbReference type="PATRIC" id="fig|92706.3.peg.2498"/>
<proteinExistence type="predicted"/>
<dbReference type="Proteomes" id="UP000034037">
    <property type="component" value="Chromosome"/>
</dbReference>
<evidence type="ECO:0000313" key="1">
    <source>
        <dbReference type="EMBL" id="AKF28203.1"/>
    </source>
</evidence>
<dbReference type="EMBL" id="CP011309">
    <property type="protein sequence ID" value="AKF28203.1"/>
    <property type="molecule type" value="Genomic_DNA"/>
</dbReference>
<dbReference type="AlphaFoldDB" id="A0A0F6Z6P1"/>
<accession>A0A0F6Z6P1</accession>
<sequence length="110" mass="12886">MVGAFFGYKKRNEAMSKQRKEYAYVASRIDPTTTKNLGDFHIRRKLPTNEWGEDWSETYHYASENYAGSHGVSRRGRVVNRRSLIHITRGSRIHNECIKAVERLLEEENL</sequence>
<dbReference type="HOGENOM" id="CLU_2166157_0_0_11"/>
<evidence type="ECO:0000313" key="2">
    <source>
        <dbReference type="Proteomes" id="UP000034037"/>
    </source>
</evidence>
<organism evidence="1 2">
    <name type="scientific">[Brevibacterium] flavum</name>
    <dbReference type="NCBI Taxonomy" id="92706"/>
    <lineage>
        <taxon>Bacteria</taxon>
        <taxon>Bacillati</taxon>
        <taxon>Actinomycetota</taxon>
        <taxon>Actinomycetes</taxon>
        <taxon>Mycobacteriales</taxon>
        <taxon>Corynebacteriaceae</taxon>
        <taxon>Corynebacterium</taxon>
    </lineage>
</organism>
<reference evidence="1 2" key="1">
    <citation type="submission" date="2015-04" db="EMBL/GenBank/DDBJ databases">
        <title>Complete Genome Sequence of Brevibacterium flavum ATCC 15168.</title>
        <authorList>
            <person name="Ahn J."/>
            <person name="Park G."/>
            <person name="Jeon W."/>
            <person name="Jang Y."/>
            <person name="Jang M."/>
            <person name="Lee H."/>
            <person name="Lee H."/>
        </authorList>
    </citation>
    <scope>NUCLEOTIDE SEQUENCE [LARGE SCALE GENOMIC DNA]</scope>
    <source>
        <strain evidence="1 2">ATCC 15168</strain>
    </source>
</reference>
<protein>
    <submittedName>
        <fullName evidence="1">Uncharacterized protein</fullName>
    </submittedName>
</protein>
<keyword evidence="2" id="KW-1185">Reference proteome</keyword>
<name>A0A0F6Z6P1_9CORY</name>